<organism evidence="4 5">
    <name type="scientific">Olleya namhaensis</name>
    <dbReference type="NCBI Taxonomy" id="1144750"/>
    <lineage>
        <taxon>Bacteria</taxon>
        <taxon>Pseudomonadati</taxon>
        <taxon>Bacteroidota</taxon>
        <taxon>Flavobacteriia</taxon>
        <taxon>Flavobacteriales</taxon>
        <taxon>Flavobacteriaceae</taxon>
    </lineage>
</organism>
<dbReference type="InterPro" id="IPR025178">
    <property type="entry name" value="Lnb_N"/>
</dbReference>
<dbReference type="AlphaFoldDB" id="A0A1I3NM12"/>
<sequence>MKLALQFFFLFTTTIGFSQSLPLSQDATISVITIGPGHNLNDAFGHNAIRVKSRFSDITYDFGRYDFDAPNFYLNFARGKLNYLQGKSDYNRFVALYIREDRTVKEQELRLTFAQKQALNNYLETNYKKNQGAYLYDFFYDNCATKIRDAVEVTYDNNFTYNLPKDYQEQTFRQLIDGNLHWNTWGSFGIDIALGSIIDRKATQREQLFLPEYVNQNFETATLKDTKQPVVLNSKTIYTQKGINSNKTSTFITSPLLVLTIIAGIIVFITYTDNKNKTRSKGLDLTLFITTGVIGVLLFLLWFATDHTATAYNYNILWAFPLSVFCIPQLLKAVPKNWFIAYIKFSILMLCLMVMHWTIGVQRFAPALLPLLIALAIRYAYLLKYYKANRLQ</sequence>
<protein>
    <submittedName>
        <fullName evidence="4">Uncharacterized protein</fullName>
    </submittedName>
</protein>
<dbReference type="Proteomes" id="UP000199559">
    <property type="component" value="Unassembled WGS sequence"/>
</dbReference>
<evidence type="ECO:0000259" key="2">
    <source>
        <dbReference type="Pfam" id="PF13387"/>
    </source>
</evidence>
<accession>A0A1I3NM12</accession>
<feature type="transmembrane region" description="Helical" evidence="1">
    <location>
        <begin position="251"/>
        <end position="271"/>
    </location>
</feature>
<feature type="transmembrane region" description="Helical" evidence="1">
    <location>
        <begin position="364"/>
        <end position="383"/>
    </location>
</feature>
<dbReference type="EMBL" id="FORM01000004">
    <property type="protein sequence ID" value="SFJ10000.1"/>
    <property type="molecule type" value="Genomic_DNA"/>
</dbReference>
<keyword evidence="1" id="KW-0472">Membrane</keyword>
<dbReference type="Pfam" id="PF25221">
    <property type="entry name" value="5TMH_Lnb"/>
    <property type="match status" value="1"/>
</dbReference>
<evidence type="ECO:0000313" key="5">
    <source>
        <dbReference type="Proteomes" id="UP000199559"/>
    </source>
</evidence>
<proteinExistence type="predicted"/>
<keyword evidence="5" id="KW-1185">Reference proteome</keyword>
<reference evidence="5" key="1">
    <citation type="submission" date="2016-10" db="EMBL/GenBank/DDBJ databases">
        <authorList>
            <person name="Varghese N."/>
            <person name="Submissions S."/>
        </authorList>
    </citation>
    <scope>NUCLEOTIDE SEQUENCE [LARGE SCALE GENOMIC DNA]</scope>
    <source>
        <strain evidence="5">DSM 28881</strain>
    </source>
</reference>
<feature type="transmembrane region" description="Helical" evidence="1">
    <location>
        <begin position="338"/>
        <end position="358"/>
    </location>
</feature>
<evidence type="ECO:0000259" key="3">
    <source>
        <dbReference type="Pfam" id="PF25221"/>
    </source>
</evidence>
<feature type="domain" description="Lnb N-terminal periplasmic" evidence="2">
    <location>
        <begin position="25"/>
        <end position="164"/>
    </location>
</feature>
<name>A0A1I3NM12_9FLAO</name>
<feature type="transmembrane region" description="Helical" evidence="1">
    <location>
        <begin position="311"/>
        <end position="331"/>
    </location>
</feature>
<dbReference type="Pfam" id="PF13387">
    <property type="entry name" value="Lnb_N"/>
    <property type="match status" value="1"/>
</dbReference>
<feature type="transmembrane region" description="Helical" evidence="1">
    <location>
        <begin position="283"/>
        <end position="305"/>
    </location>
</feature>
<keyword evidence="1" id="KW-0812">Transmembrane</keyword>
<dbReference type="InterPro" id="IPR057436">
    <property type="entry name" value="5TMH_Lnb"/>
</dbReference>
<evidence type="ECO:0000256" key="1">
    <source>
        <dbReference type="SAM" id="Phobius"/>
    </source>
</evidence>
<dbReference type="STRING" id="1144750.SAMN05443431_104193"/>
<dbReference type="RefSeq" id="WP_090839336.1">
    <property type="nucleotide sequence ID" value="NZ_FORM01000004.1"/>
</dbReference>
<keyword evidence="1" id="KW-1133">Transmembrane helix</keyword>
<feature type="domain" description="Lnb-like transmembrane" evidence="3">
    <location>
        <begin position="250"/>
        <end position="387"/>
    </location>
</feature>
<evidence type="ECO:0000313" key="4">
    <source>
        <dbReference type="EMBL" id="SFJ10000.1"/>
    </source>
</evidence>
<gene>
    <name evidence="4" type="ORF">SAMN05443431_104193</name>
</gene>